<name>A0AAV5WXY2_9BILA</name>
<evidence type="ECO:0000313" key="3">
    <source>
        <dbReference type="Proteomes" id="UP001432322"/>
    </source>
</evidence>
<evidence type="ECO:0000256" key="1">
    <source>
        <dbReference type="SAM" id="MobiDB-lite"/>
    </source>
</evidence>
<dbReference type="AlphaFoldDB" id="A0AAV5WXY2"/>
<keyword evidence="3" id="KW-1185">Reference proteome</keyword>
<feature type="non-terminal residue" evidence="2">
    <location>
        <position position="254"/>
    </location>
</feature>
<comment type="caution">
    <text evidence="2">The sequence shown here is derived from an EMBL/GenBank/DDBJ whole genome shotgun (WGS) entry which is preliminary data.</text>
</comment>
<feature type="compositionally biased region" description="Basic and acidic residues" evidence="1">
    <location>
        <begin position="237"/>
        <end position="254"/>
    </location>
</feature>
<feature type="non-terminal residue" evidence="2">
    <location>
        <position position="1"/>
    </location>
</feature>
<evidence type="ECO:0000313" key="2">
    <source>
        <dbReference type="EMBL" id="GMT35113.1"/>
    </source>
</evidence>
<accession>A0AAV5WXY2</accession>
<sequence length="254" mass="28804">GSSSSLLTMNSTDVVKCPCAFGCQLCQTETDNQPLSKEHLQLSVSQVSLYPTFAAFDGLRDTERDLPDLSAGHYVDNRISKRQADIMVAERLAIIHRGAYENFHPADYDLENMMSRDQCLNLSQMVREGRELYAPFYPVSSSPRSRPVEAGPPLRSVHFKNPKHECEITREMELEVQIEGEKRDLRAAKRCRADEEDGMSVASTESVLNGVTAGRRRKQPVLSKWRPAPAEPAFTEKSQKFLAKDQWEEKREEK</sequence>
<dbReference type="Proteomes" id="UP001432322">
    <property type="component" value="Unassembled WGS sequence"/>
</dbReference>
<organism evidence="2 3">
    <name type="scientific">Pristionchus fissidentatus</name>
    <dbReference type="NCBI Taxonomy" id="1538716"/>
    <lineage>
        <taxon>Eukaryota</taxon>
        <taxon>Metazoa</taxon>
        <taxon>Ecdysozoa</taxon>
        <taxon>Nematoda</taxon>
        <taxon>Chromadorea</taxon>
        <taxon>Rhabditida</taxon>
        <taxon>Rhabditina</taxon>
        <taxon>Diplogasteromorpha</taxon>
        <taxon>Diplogasteroidea</taxon>
        <taxon>Neodiplogasteridae</taxon>
        <taxon>Pristionchus</taxon>
    </lineage>
</organism>
<dbReference type="EMBL" id="BTSY01000007">
    <property type="protein sequence ID" value="GMT35113.1"/>
    <property type="molecule type" value="Genomic_DNA"/>
</dbReference>
<feature type="region of interest" description="Disordered" evidence="1">
    <location>
        <begin position="201"/>
        <end position="254"/>
    </location>
</feature>
<proteinExistence type="predicted"/>
<protein>
    <submittedName>
        <fullName evidence="2">Uncharacterized protein</fullName>
    </submittedName>
</protein>
<reference evidence="2" key="1">
    <citation type="submission" date="2023-10" db="EMBL/GenBank/DDBJ databases">
        <title>Genome assembly of Pristionchus species.</title>
        <authorList>
            <person name="Yoshida K."/>
            <person name="Sommer R.J."/>
        </authorList>
    </citation>
    <scope>NUCLEOTIDE SEQUENCE</scope>
    <source>
        <strain evidence="2">RS5133</strain>
    </source>
</reference>
<gene>
    <name evidence="2" type="ORF">PFISCL1PPCAC_26410</name>
</gene>